<comment type="caution">
    <text evidence="8">The sequence shown here is derived from an EMBL/GenBank/DDBJ whole genome shotgun (WGS) entry which is preliminary data.</text>
</comment>
<dbReference type="GO" id="GO:0005829">
    <property type="term" value="C:cytosol"/>
    <property type="evidence" value="ECO:0007669"/>
    <property type="project" value="TreeGrafter"/>
</dbReference>
<dbReference type="GO" id="GO:0032266">
    <property type="term" value="F:phosphatidylinositol-3-phosphate binding"/>
    <property type="evidence" value="ECO:0007669"/>
    <property type="project" value="TreeGrafter"/>
</dbReference>
<proteinExistence type="predicted"/>
<evidence type="ECO:0000256" key="4">
    <source>
        <dbReference type="ARBA" id="ARBA00022737"/>
    </source>
</evidence>
<feature type="region of interest" description="Disordered" evidence="5">
    <location>
        <begin position="1094"/>
        <end position="1282"/>
    </location>
</feature>
<feature type="compositionally biased region" description="Polar residues" evidence="5">
    <location>
        <begin position="1097"/>
        <end position="1106"/>
    </location>
</feature>
<dbReference type="CDD" id="cd13248">
    <property type="entry name" value="PH_PEPP1_2_3"/>
    <property type="match status" value="1"/>
</dbReference>
<dbReference type="GO" id="GO:0070273">
    <property type="term" value="F:phosphatidylinositol-4-phosphate binding"/>
    <property type="evidence" value="ECO:0007669"/>
    <property type="project" value="TreeGrafter"/>
</dbReference>
<dbReference type="CDD" id="cd00201">
    <property type="entry name" value="WW"/>
    <property type="match status" value="1"/>
</dbReference>
<dbReference type="EMBL" id="JABWUV010000003">
    <property type="protein sequence ID" value="KAF6370095.1"/>
    <property type="molecule type" value="Genomic_DNA"/>
</dbReference>
<dbReference type="SUPFAM" id="SSF51045">
    <property type="entry name" value="WW domain"/>
    <property type="match status" value="2"/>
</dbReference>
<dbReference type="GO" id="GO:0080025">
    <property type="term" value="F:phosphatidylinositol-3,5-bisphosphate binding"/>
    <property type="evidence" value="ECO:0007669"/>
    <property type="project" value="TreeGrafter"/>
</dbReference>
<dbReference type="PANTHER" id="PTHR12752">
    <property type="entry name" value="PHOSPHOINOSITOL 3-PHOSPHATE-BINDING PROTEIN"/>
    <property type="match status" value="1"/>
</dbReference>
<protein>
    <submittedName>
        <fullName evidence="8">Pleckstrin homology domain containing A5</fullName>
    </submittedName>
</protein>
<dbReference type="FunFam" id="2.20.70.10:FF:000027">
    <property type="entry name" value="pleckstrin homology domain-containing family A member 5 isoform X1"/>
    <property type="match status" value="1"/>
</dbReference>
<keyword evidence="9" id="KW-1185">Reference proteome</keyword>
<sequence length="1282" mass="146447">MAADLNLEWVCSLPRSWTYGITRGGRVFFINEEAKSTTWLHPVTGEAVVTGHRRQSTDLPTGWEEAYTFEGARYYINHNERKVTCKHPVTGQPSQDNCIFVVNEQTVPAMTSEDKKERSISMTNEASNYNMTSDYAVYPMSPVGRTSRASKKVHNFGKRSNSIKRNPNAPVVRRGWLYKQDSTGMKLWKKRWFVLSDLCLFYYRDEKEEGILGSILLPSFQIAMLTSEDHINRKYAFKAAHPNMRTYYFCTDTGKEMELWMKAMLDAALVQTEPVKRITFNFRVDKITSENAPAKEINNFPNHRVLIKPEVQNNQKNKEISKSEEKKALEAEKYGFQKDGQDRPLTKINSVKLNSLPSEYDGSTGPAQTGHYRPVNVNSSENKTVNVSLADLRGGSHPNAGPFHPEADRVIQRTNSMQQLEQWIKIQKGRGQEEEARGVISYQTLPRNMPSHRAQVVARYPEGYRTLPRNSKTRPESLCSVTPSPHDKTAGPGAEEKRRSMRDDTMWQLYEWQQRQFYNKQSTLPRHGTLTSPKTMVNISDQTMHSIPTSPSHGSIAAYQGYSPQRTYRSEVTSPIQRGDVTIDRRHRAHHPKHVYVPDRRSMPAGLTLQSVSPQSLQGKTPEELTLLLIKLRRQQAELSSVREHTLAQLMQLKLEAHSPKNEILSHHLQRNTIYLDHQMKENEPIITMVHTMIENSALRPQLYQQFLRQKNKISLYCLSQDECRGTLYKYRPDEVDIDAKLSRLCEQDKVVHALEEKLQQLHKEKYTLEQALLSASQEIEMNADNPAAIQTVVLQRDDLQNGLLSTCRELSRATAELERAWREYDKLEYDVTITRNQMQEHLDRLGEVQTESAGIQRAQIQKELWRIQDVMEGLSKHKQQRGSTETGMAVSKPFTTVKYKNEEEEVVPPRPPLPRSYDFTEQPPIIPPLPSDSSSLLCYSRGPVHLPEDKKIQGQGYTRNGSHCGPDYRLYKSEPELTTVAEVDESNGEEKSEPVSEMEASVKGSHFPVGVVSPRTKSPTPESSTIASYVTLRKTKKMVDSRTERPRSAVEQLCLAESTRPRMTVEEQMERIRRHQQACLREKKKALHVIGALDQSPLQSPSNLRDNPFRVTQTRRKDDNSKDPDTVIRENDVKPNHETPAAEIVRLKEAEPQNTDFSEEFKKTENVFYETLLKPEPNGVNSEEMMDKERNKEEMPEDVSYSPQNETQITNHKSEGHPEENTEDNIPEQEESDVSYELTPEASKGNQTMAVKSLPSSPESSASPGPPAQPQLTEGSHFMCV</sequence>
<evidence type="ECO:0000259" key="7">
    <source>
        <dbReference type="PROSITE" id="PS50020"/>
    </source>
</evidence>
<dbReference type="PROSITE" id="PS01159">
    <property type="entry name" value="WW_DOMAIN_1"/>
    <property type="match status" value="1"/>
</dbReference>
<evidence type="ECO:0000256" key="5">
    <source>
        <dbReference type="SAM" id="MobiDB-lite"/>
    </source>
</evidence>
<reference evidence="8 9" key="1">
    <citation type="journal article" date="2020" name="Nature">
        <title>Six reference-quality genomes reveal evolution of bat adaptations.</title>
        <authorList>
            <person name="Jebb D."/>
            <person name="Huang Z."/>
            <person name="Pippel M."/>
            <person name="Hughes G.M."/>
            <person name="Lavrichenko K."/>
            <person name="Devanna P."/>
            <person name="Winkler S."/>
            <person name="Jermiin L.S."/>
            <person name="Skirmuntt E.C."/>
            <person name="Katzourakis A."/>
            <person name="Burkitt-Gray L."/>
            <person name="Ray D.A."/>
            <person name="Sullivan K.A.M."/>
            <person name="Roscito J.G."/>
            <person name="Kirilenko B.M."/>
            <person name="Davalos L.M."/>
            <person name="Corthals A.P."/>
            <person name="Power M.L."/>
            <person name="Jones G."/>
            <person name="Ransome R.D."/>
            <person name="Dechmann D.K.N."/>
            <person name="Locatelli A.G."/>
            <person name="Puechmaille S.J."/>
            <person name="Fedrigo O."/>
            <person name="Jarvis E.D."/>
            <person name="Hiller M."/>
            <person name="Vernes S.C."/>
            <person name="Myers E.W."/>
            <person name="Teeling E.C."/>
        </authorList>
    </citation>
    <scope>NUCLEOTIDE SEQUENCE [LARGE SCALE GENOMIC DNA]</scope>
    <source>
        <strain evidence="8">MMyoMyo1</strain>
        <tissue evidence="8">Flight muscle</tissue>
    </source>
</reference>
<dbReference type="InterPro" id="IPR057971">
    <property type="entry name" value="PKHA4-7_TBCA"/>
</dbReference>
<feature type="domain" description="PH" evidence="6">
    <location>
        <begin position="170"/>
        <end position="269"/>
    </location>
</feature>
<dbReference type="PANTHER" id="PTHR12752:SF3">
    <property type="entry name" value="PLECKSTRIN HOMOLOGY DOMAIN-CONTAINING FAMILY A MEMBER 5"/>
    <property type="match status" value="1"/>
</dbReference>
<feature type="compositionally biased region" description="Low complexity" evidence="5">
    <location>
        <begin position="1254"/>
        <end position="1264"/>
    </location>
</feature>
<feature type="region of interest" description="Disordered" evidence="5">
    <location>
        <begin position="356"/>
        <end position="378"/>
    </location>
</feature>
<evidence type="ECO:0000313" key="9">
    <source>
        <dbReference type="Proteomes" id="UP000527355"/>
    </source>
</evidence>
<evidence type="ECO:0000256" key="1">
    <source>
        <dbReference type="ARBA" id="ARBA00004496"/>
    </source>
</evidence>
<dbReference type="InterPro" id="IPR011993">
    <property type="entry name" value="PH-like_dom_sf"/>
</dbReference>
<dbReference type="Proteomes" id="UP000527355">
    <property type="component" value="Unassembled WGS sequence"/>
</dbReference>
<dbReference type="SUPFAM" id="SSF50729">
    <property type="entry name" value="PH domain-like"/>
    <property type="match status" value="1"/>
</dbReference>
<dbReference type="InterPro" id="IPR001849">
    <property type="entry name" value="PH_domain"/>
</dbReference>
<feature type="compositionally biased region" description="Basic and acidic residues" evidence="5">
    <location>
        <begin position="485"/>
        <end position="500"/>
    </location>
</feature>
<feature type="region of interest" description="Disordered" evidence="5">
    <location>
        <begin position="465"/>
        <end position="500"/>
    </location>
</feature>
<feature type="domain" description="WW" evidence="7">
    <location>
        <begin position="11"/>
        <end position="44"/>
    </location>
</feature>
<dbReference type="FunFam" id="2.30.29.30:FF:000083">
    <property type="entry name" value="Pleckstrin homology domain-containing family A member 5"/>
    <property type="match status" value="1"/>
</dbReference>
<dbReference type="SMART" id="SM00233">
    <property type="entry name" value="PH"/>
    <property type="match status" value="1"/>
</dbReference>
<dbReference type="Pfam" id="PF00397">
    <property type="entry name" value="WW"/>
    <property type="match status" value="1"/>
</dbReference>
<dbReference type="InterPro" id="IPR040392">
    <property type="entry name" value="PKHA4-7_PH"/>
</dbReference>
<dbReference type="PROSITE" id="PS50020">
    <property type="entry name" value="WW_DOMAIN_2"/>
    <property type="match status" value="2"/>
</dbReference>
<feature type="compositionally biased region" description="Basic and acidic residues" evidence="5">
    <location>
        <begin position="1116"/>
        <end position="1138"/>
    </location>
</feature>
<dbReference type="InterPro" id="IPR001202">
    <property type="entry name" value="WW_dom"/>
</dbReference>
<dbReference type="Pfam" id="PF00169">
    <property type="entry name" value="PH"/>
    <property type="match status" value="1"/>
</dbReference>
<dbReference type="Pfam" id="PF25541">
    <property type="entry name" value="TBCA_PH"/>
    <property type="match status" value="1"/>
</dbReference>
<feature type="compositionally biased region" description="Acidic residues" evidence="5">
    <location>
        <begin position="1222"/>
        <end position="1235"/>
    </location>
</feature>
<dbReference type="InterPro" id="IPR036020">
    <property type="entry name" value="WW_dom_sf"/>
</dbReference>
<dbReference type="GO" id="GO:0010314">
    <property type="term" value="F:phosphatidylinositol-5-phosphate binding"/>
    <property type="evidence" value="ECO:0007669"/>
    <property type="project" value="TreeGrafter"/>
</dbReference>
<feature type="region of interest" description="Disordered" evidence="5">
    <location>
        <begin position="984"/>
        <end position="1003"/>
    </location>
</feature>
<dbReference type="PROSITE" id="PS50003">
    <property type="entry name" value="PH_DOMAIN"/>
    <property type="match status" value="1"/>
</dbReference>
<name>A0A7J7Z7S9_MYOMY</name>
<dbReference type="SMART" id="SM00456">
    <property type="entry name" value="WW"/>
    <property type="match status" value="2"/>
</dbReference>
<keyword evidence="3" id="KW-0597">Phosphoprotein</keyword>
<feature type="compositionally biased region" description="Basic and acidic residues" evidence="5">
    <location>
        <begin position="1186"/>
        <end position="1195"/>
    </location>
</feature>
<evidence type="ECO:0000256" key="3">
    <source>
        <dbReference type="ARBA" id="ARBA00022553"/>
    </source>
</evidence>
<dbReference type="Gene3D" id="2.20.70.10">
    <property type="match status" value="2"/>
</dbReference>
<feature type="compositionally biased region" description="Polar residues" evidence="5">
    <location>
        <begin position="1202"/>
        <end position="1212"/>
    </location>
</feature>
<accession>A0A7J7Z7S9</accession>
<dbReference type="VEuPathDB" id="HostDB:GeneID_118649905"/>
<evidence type="ECO:0000256" key="2">
    <source>
        <dbReference type="ARBA" id="ARBA00022490"/>
    </source>
</evidence>
<keyword evidence="2" id="KW-0963">Cytoplasm</keyword>
<comment type="subcellular location">
    <subcellularLocation>
        <location evidence="1">Cytoplasm</location>
    </subcellularLocation>
</comment>
<evidence type="ECO:0000259" key="6">
    <source>
        <dbReference type="PROSITE" id="PS50003"/>
    </source>
</evidence>
<dbReference type="Gene3D" id="2.30.29.30">
    <property type="entry name" value="Pleckstrin-homology domain (PH domain)/Phosphotyrosine-binding domain (PTB)"/>
    <property type="match status" value="1"/>
</dbReference>
<gene>
    <name evidence="8" type="ORF">mMyoMyo1_015336</name>
</gene>
<organism evidence="8 9">
    <name type="scientific">Myotis myotis</name>
    <name type="common">Greater mouse-eared bat</name>
    <name type="synonym">Vespertilio myotis</name>
    <dbReference type="NCBI Taxonomy" id="51298"/>
    <lineage>
        <taxon>Eukaryota</taxon>
        <taxon>Metazoa</taxon>
        <taxon>Chordata</taxon>
        <taxon>Craniata</taxon>
        <taxon>Vertebrata</taxon>
        <taxon>Euteleostomi</taxon>
        <taxon>Mammalia</taxon>
        <taxon>Eutheria</taxon>
        <taxon>Laurasiatheria</taxon>
        <taxon>Chiroptera</taxon>
        <taxon>Yangochiroptera</taxon>
        <taxon>Vespertilionidae</taxon>
        <taxon>Myotis</taxon>
    </lineage>
</organism>
<evidence type="ECO:0000313" key="8">
    <source>
        <dbReference type="EMBL" id="KAF6370095.1"/>
    </source>
</evidence>
<keyword evidence="4" id="KW-0677">Repeat</keyword>
<feature type="domain" description="WW" evidence="7">
    <location>
        <begin position="57"/>
        <end position="90"/>
    </location>
</feature>